<accession>A0A8S0W7J3</accession>
<comment type="catalytic activity">
    <reaction evidence="6 8">
        <text>beta-D-fructose 1-phosphate + ATP = beta-D-fructose 1,6-bisphosphate + ADP + H(+)</text>
        <dbReference type="Rhea" id="RHEA:14213"/>
        <dbReference type="ChEBI" id="CHEBI:15378"/>
        <dbReference type="ChEBI" id="CHEBI:30616"/>
        <dbReference type="ChEBI" id="CHEBI:32966"/>
        <dbReference type="ChEBI" id="CHEBI:138881"/>
        <dbReference type="ChEBI" id="CHEBI:456216"/>
        <dbReference type="EC" id="2.7.1.56"/>
    </reaction>
</comment>
<dbReference type="Proteomes" id="UP001071230">
    <property type="component" value="Unassembled WGS sequence"/>
</dbReference>
<dbReference type="KEGG" id="aacx:DEACI_1492"/>
<dbReference type="Pfam" id="PF00294">
    <property type="entry name" value="PfkB"/>
    <property type="match status" value="1"/>
</dbReference>
<keyword evidence="5 7" id="KW-0067">ATP-binding</keyword>
<dbReference type="EMBL" id="LR746496">
    <property type="protein sequence ID" value="CAA7600839.1"/>
    <property type="molecule type" value="Genomic_DNA"/>
</dbReference>
<dbReference type="NCBIfam" id="TIGR03828">
    <property type="entry name" value="pfkB"/>
    <property type="match status" value="1"/>
</dbReference>
<evidence type="ECO:0000313" key="10">
    <source>
        <dbReference type="EMBL" id="CAA7600839.1"/>
    </source>
</evidence>
<evidence type="ECO:0000256" key="5">
    <source>
        <dbReference type="ARBA" id="ARBA00022840"/>
    </source>
</evidence>
<dbReference type="GO" id="GO:0005829">
    <property type="term" value="C:cytosol"/>
    <property type="evidence" value="ECO:0007669"/>
    <property type="project" value="TreeGrafter"/>
</dbReference>
<evidence type="ECO:0000256" key="6">
    <source>
        <dbReference type="ARBA" id="ARBA00047745"/>
    </source>
</evidence>
<comment type="similarity">
    <text evidence="7">Belongs to the carbohydrate kinase PfkB family. LacC subfamily.</text>
</comment>
<dbReference type="RefSeq" id="WP_240984441.1">
    <property type="nucleotide sequence ID" value="NZ_CDGJ01000061.1"/>
</dbReference>
<dbReference type="InterPro" id="IPR002173">
    <property type="entry name" value="Carboh/pur_kinase_PfkB_CS"/>
</dbReference>
<dbReference type="PROSITE" id="PS00584">
    <property type="entry name" value="PFKB_KINASES_2"/>
    <property type="match status" value="1"/>
</dbReference>
<keyword evidence="2 7" id="KW-0808">Transferase</keyword>
<keyword evidence="4 8" id="KW-0418">Kinase</keyword>
<evidence type="ECO:0000256" key="3">
    <source>
        <dbReference type="ARBA" id="ARBA00022741"/>
    </source>
</evidence>
<dbReference type="InterPro" id="IPR017583">
    <property type="entry name" value="Tagatose/fructose_Pkinase"/>
</dbReference>
<gene>
    <name evidence="10" type="ORF">DEACI_1492</name>
    <name evidence="11" type="ORF">DEACI_2105</name>
</gene>
<dbReference type="FunFam" id="3.40.1190.20:FF:000001">
    <property type="entry name" value="Phosphofructokinase"/>
    <property type="match status" value="1"/>
</dbReference>
<dbReference type="SUPFAM" id="SSF53613">
    <property type="entry name" value="Ribokinase-like"/>
    <property type="match status" value="1"/>
</dbReference>
<organism evidence="10">
    <name type="scientific">Acididesulfobacillus acetoxydans</name>
    <dbReference type="NCBI Taxonomy" id="1561005"/>
    <lineage>
        <taxon>Bacteria</taxon>
        <taxon>Bacillati</taxon>
        <taxon>Bacillota</taxon>
        <taxon>Clostridia</taxon>
        <taxon>Eubacteriales</taxon>
        <taxon>Peptococcaceae</taxon>
        <taxon>Acididesulfobacillus</taxon>
    </lineage>
</organism>
<reference evidence="10" key="2">
    <citation type="submission" date="2020-01" db="EMBL/GenBank/DDBJ databases">
        <authorList>
            <person name="Hornung B."/>
        </authorList>
    </citation>
    <scope>NUCLEOTIDE SEQUENCE</scope>
    <source>
        <strain evidence="10">PacBioINE</strain>
    </source>
</reference>
<comment type="catalytic activity">
    <reaction evidence="7">
        <text>D-tagatofuranose 6-phosphate + ATP = D-tagatofuranose 1,6-bisphosphate + ADP + H(+)</text>
        <dbReference type="Rhea" id="RHEA:12420"/>
        <dbReference type="ChEBI" id="CHEBI:15378"/>
        <dbReference type="ChEBI" id="CHEBI:30616"/>
        <dbReference type="ChEBI" id="CHEBI:58694"/>
        <dbReference type="ChEBI" id="CHEBI:58695"/>
        <dbReference type="ChEBI" id="CHEBI:456216"/>
        <dbReference type="EC" id="2.7.1.144"/>
    </reaction>
</comment>
<keyword evidence="12" id="KW-1185">Reference proteome</keyword>
<dbReference type="GO" id="GO:0008662">
    <property type="term" value="F:1-phosphofructokinase activity"/>
    <property type="evidence" value="ECO:0007669"/>
    <property type="project" value="UniProtKB-UniRule"/>
</dbReference>
<dbReference type="CDD" id="cd01164">
    <property type="entry name" value="FruK_PfkB_like"/>
    <property type="match status" value="1"/>
</dbReference>
<dbReference type="GO" id="GO:0005988">
    <property type="term" value="P:lactose metabolic process"/>
    <property type="evidence" value="ECO:0007669"/>
    <property type="project" value="UniProtKB-KW"/>
</dbReference>
<evidence type="ECO:0000256" key="8">
    <source>
        <dbReference type="RuleBase" id="RU369061"/>
    </source>
</evidence>
<evidence type="ECO:0000256" key="2">
    <source>
        <dbReference type="ARBA" id="ARBA00022679"/>
    </source>
</evidence>
<dbReference type="GO" id="GO:0009024">
    <property type="term" value="F:tagatose-6-phosphate kinase activity"/>
    <property type="evidence" value="ECO:0007669"/>
    <property type="project" value="UniProtKB-EC"/>
</dbReference>
<evidence type="ECO:0000256" key="4">
    <source>
        <dbReference type="ARBA" id="ARBA00022777"/>
    </source>
</evidence>
<dbReference type="InterPro" id="IPR022463">
    <property type="entry name" value="1-PFruKinase"/>
</dbReference>
<dbReference type="GO" id="GO:0044281">
    <property type="term" value="P:small molecule metabolic process"/>
    <property type="evidence" value="ECO:0007669"/>
    <property type="project" value="UniProtKB-ARBA"/>
</dbReference>
<sequence>MIKTVTLNPAVDKTVEIDNFAVGTVNRISTLRLDAGGKGINVAKVLKVLGAECKATGILAGHNGRFIQEQMDGWEIENDFVFIPGETRTNLKVVDPVSRSYTDINEPGGEVSAAELDRLEEKIFSDLERAGILILSGSVPAGVGPDIYAKWIRRAERGGVKTILDADGKLLREGIKARPALIKPNIHELEALLERKLPGPEAAAEAARELLAAGMGMAVVSMGAQGAVFVRKEEAYYGEAFPVEAKSTVGAGDAMVAALAYALAEGYSLAETVRLAVATSAAQMMTPGTQPPEEDMVRTLEKRVSYRPI</sequence>
<dbReference type="PANTHER" id="PTHR46566">
    <property type="entry name" value="1-PHOSPHOFRUCTOKINASE-RELATED"/>
    <property type="match status" value="1"/>
</dbReference>
<dbReference type="GO" id="GO:0005524">
    <property type="term" value="F:ATP binding"/>
    <property type="evidence" value="ECO:0007669"/>
    <property type="project" value="UniProtKB-UniRule"/>
</dbReference>
<comment type="pathway">
    <text evidence="7">Carbohydrate metabolism; D-tagatose 6-phosphate degradation; D-glyceraldehyde 3-phosphate and glycerone phosphate from D-tagatose 6-phosphate: step 1/2.</text>
</comment>
<comment type="similarity">
    <text evidence="1">Belongs to the carbohydrate kinase pfkB family.</text>
</comment>
<dbReference type="InterPro" id="IPR011611">
    <property type="entry name" value="PfkB_dom"/>
</dbReference>
<dbReference type="PIRSF" id="PIRSF000535">
    <property type="entry name" value="1PFK/6PFK/LacC"/>
    <property type="match status" value="1"/>
</dbReference>
<dbReference type="EC" id="2.7.1.144" evidence="7"/>
<keyword evidence="7" id="KW-0423">Lactose metabolism</keyword>
<comment type="function">
    <text evidence="8">Catalyzes the ATP-dependent phosphorylation of fructose-l-phosphate to fructose-l,6-bisphosphate.</text>
</comment>
<keyword evidence="3 7" id="KW-0547">Nucleotide-binding</keyword>
<dbReference type="NCBIfam" id="TIGR03168">
    <property type="entry name" value="1-PFK"/>
    <property type="match status" value="1"/>
</dbReference>
<evidence type="ECO:0000259" key="9">
    <source>
        <dbReference type="Pfam" id="PF00294"/>
    </source>
</evidence>
<feature type="domain" description="Carbohydrate kinase PfkB" evidence="9">
    <location>
        <begin position="7"/>
        <end position="294"/>
    </location>
</feature>
<dbReference type="GO" id="GO:0016052">
    <property type="term" value="P:carbohydrate catabolic process"/>
    <property type="evidence" value="ECO:0007669"/>
    <property type="project" value="UniProtKB-ARBA"/>
</dbReference>
<proteinExistence type="inferred from homology"/>
<dbReference type="EMBL" id="CDGJ01000061">
    <property type="protein sequence ID" value="CEJ07639.1"/>
    <property type="molecule type" value="Genomic_DNA"/>
</dbReference>
<reference evidence="11" key="1">
    <citation type="submission" date="2014-11" db="EMBL/GenBank/DDBJ databases">
        <authorList>
            <person name="Hornung B.V."/>
        </authorList>
    </citation>
    <scope>NUCLEOTIDE SEQUENCE</scope>
    <source>
        <strain evidence="11">INE</strain>
    </source>
</reference>
<dbReference type="Proteomes" id="UP000836597">
    <property type="component" value="Chromosome"/>
</dbReference>
<dbReference type="AlphaFoldDB" id="A0A8S0W7J3"/>
<evidence type="ECO:0000313" key="12">
    <source>
        <dbReference type="Proteomes" id="UP001071230"/>
    </source>
</evidence>
<dbReference type="Gene3D" id="3.40.1190.20">
    <property type="match status" value="1"/>
</dbReference>
<evidence type="ECO:0000256" key="1">
    <source>
        <dbReference type="ARBA" id="ARBA00005380"/>
    </source>
</evidence>
<dbReference type="PANTHER" id="PTHR46566:SF2">
    <property type="entry name" value="ATP-DEPENDENT 6-PHOSPHOFRUCTOKINASE ISOZYME 2"/>
    <property type="match status" value="1"/>
</dbReference>
<evidence type="ECO:0000313" key="11">
    <source>
        <dbReference type="EMBL" id="CEJ07639.1"/>
    </source>
</evidence>
<name>A0A8S0W7J3_9FIRM</name>
<dbReference type="InterPro" id="IPR029056">
    <property type="entry name" value="Ribokinase-like"/>
</dbReference>
<evidence type="ECO:0000256" key="7">
    <source>
        <dbReference type="PIRNR" id="PIRNR000535"/>
    </source>
</evidence>
<protein>
    <recommendedName>
        <fullName evidence="7">Tagatose-6-phosphate kinase</fullName>
        <ecNumber evidence="7">2.7.1.144</ecNumber>
    </recommendedName>
</protein>